<feature type="compositionally biased region" description="Polar residues" evidence="1">
    <location>
        <begin position="233"/>
        <end position="242"/>
    </location>
</feature>
<dbReference type="PROSITE" id="PS50800">
    <property type="entry name" value="SAP"/>
    <property type="match status" value="1"/>
</dbReference>
<dbReference type="AlphaFoldDB" id="A0A914EEF9"/>
<dbReference type="PANTHER" id="PTHR46589">
    <property type="entry name" value="APOPTOTIC CHROMATIN CONDENSATION INDUCER IN THE NUCLEUS"/>
    <property type="match status" value="1"/>
</dbReference>
<dbReference type="GO" id="GO:0061574">
    <property type="term" value="C:ASAP complex"/>
    <property type="evidence" value="ECO:0007669"/>
    <property type="project" value="TreeGrafter"/>
</dbReference>
<dbReference type="SUPFAM" id="SSF54928">
    <property type="entry name" value="RNA-binding domain, RBD"/>
    <property type="match status" value="1"/>
</dbReference>
<dbReference type="InterPro" id="IPR052793">
    <property type="entry name" value="EJC-associated_protein"/>
</dbReference>
<proteinExistence type="predicted"/>
<feature type="compositionally biased region" description="Basic and acidic residues" evidence="1">
    <location>
        <begin position="120"/>
        <end position="137"/>
    </location>
</feature>
<keyword evidence="3" id="KW-1185">Reference proteome</keyword>
<feature type="compositionally biased region" description="Polar residues" evidence="1">
    <location>
        <begin position="167"/>
        <end position="181"/>
    </location>
</feature>
<dbReference type="Proteomes" id="UP000887540">
    <property type="component" value="Unplaced"/>
</dbReference>
<accession>A0A914EEF9</accession>
<feature type="compositionally biased region" description="Basic residues" evidence="1">
    <location>
        <begin position="630"/>
        <end position="643"/>
    </location>
</feature>
<dbReference type="CDD" id="cd12432">
    <property type="entry name" value="RRM_ACINU"/>
    <property type="match status" value="1"/>
</dbReference>
<dbReference type="InterPro" id="IPR032552">
    <property type="entry name" value="RSB_motif"/>
</dbReference>
<sequence>MSSDEPIIDGRPISDLKVVDLKKELELRGLDKKGNKKDLYERLRDYLIRQNENKKPAKTEDSTAITSVVNPLVAQYLATQEQALKAARRDAEMVRAKTSDSEEGSPTRRRSSRISSENSVKTKDNVEASPTKDKLEIETELPIPESIDENLIESAKEPDTAVKIDNSAITSEKNEAQSDYPTQEAIPENVTEKVEDDGPTANGSNIESEVVQAETPITIPKGELSKAEEIQEVQPSESTTSEILPGNIPEETSKKGVESSEFQSSDGIEVAAETVDNDRSSTSLSENGERVETPEPITSTSKIDDEEGKQDSVGLHQESPVIEVVQSRSLRVEKAADEELDYDEDKHDDSSSPVPQKIEAITTPVTQVESTAKTEESGIKEPGKRMLINAAKESKDSTTDQSENVTQDGLVRVRASSPARYPVSNFIHIRCLKRPFTLKALKDLLSTCGTIVGDVWLDDIKSQCIAKFETEEQAQAARERFNNVKWPPFNDRSLRIDYTTEDNLRKRLNIKDEEVAVGPSDDLKLTVTVENKDSSVGNGFKKERELETSEFKKHDKDRPARRYSDRVEEEKKVEQQPTKTLETLFLKTKTQPSIYYLPLSDEEAQKRMELKKAEERDRIRAIESRGSPERKRRRESPYRSRRY</sequence>
<feature type="compositionally biased region" description="Basic and acidic residues" evidence="1">
    <location>
        <begin position="540"/>
        <end position="574"/>
    </location>
</feature>
<dbReference type="Pfam" id="PF02037">
    <property type="entry name" value="SAP"/>
    <property type="match status" value="1"/>
</dbReference>
<reference evidence="4" key="1">
    <citation type="submission" date="2022-11" db="UniProtKB">
        <authorList>
            <consortium name="WormBaseParasite"/>
        </authorList>
    </citation>
    <scope>IDENTIFICATION</scope>
</reference>
<evidence type="ECO:0000259" key="2">
    <source>
        <dbReference type="PROSITE" id="PS50800"/>
    </source>
</evidence>
<feature type="compositionally biased region" description="Basic and acidic residues" evidence="1">
    <location>
        <begin position="87"/>
        <end position="100"/>
    </location>
</feature>
<protein>
    <submittedName>
        <fullName evidence="4">SAP domain-containing protein</fullName>
    </submittedName>
</protein>
<feature type="compositionally biased region" description="Basic and acidic residues" evidence="1">
    <location>
        <begin position="608"/>
        <end position="629"/>
    </location>
</feature>
<dbReference type="InterPro" id="IPR012677">
    <property type="entry name" value="Nucleotide-bd_a/b_plait_sf"/>
</dbReference>
<feature type="compositionally biased region" description="Basic and acidic residues" evidence="1">
    <location>
        <begin position="372"/>
        <end position="384"/>
    </location>
</feature>
<dbReference type="GO" id="GO:0071011">
    <property type="term" value="C:precatalytic spliceosome"/>
    <property type="evidence" value="ECO:0007669"/>
    <property type="project" value="TreeGrafter"/>
</dbReference>
<dbReference type="InterPro" id="IPR036361">
    <property type="entry name" value="SAP_dom_sf"/>
</dbReference>
<dbReference type="InterPro" id="IPR035979">
    <property type="entry name" value="RBD_domain_sf"/>
</dbReference>
<feature type="region of interest" description="Disordered" evidence="1">
    <location>
        <begin position="366"/>
        <end position="385"/>
    </location>
</feature>
<dbReference type="PANTHER" id="PTHR46589:SF1">
    <property type="entry name" value="APOPTOTIC CHROMATIN CONDENSATION INDUCER IN THE NUCLEUS"/>
    <property type="match status" value="1"/>
</dbReference>
<evidence type="ECO:0000256" key="1">
    <source>
        <dbReference type="SAM" id="MobiDB-lite"/>
    </source>
</evidence>
<dbReference type="SMART" id="SM00513">
    <property type="entry name" value="SAP"/>
    <property type="match status" value="1"/>
</dbReference>
<evidence type="ECO:0000313" key="3">
    <source>
        <dbReference type="Proteomes" id="UP000887540"/>
    </source>
</evidence>
<dbReference type="Pfam" id="PF16294">
    <property type="entry name" value="RSB_motif"/>
    <property type="match status" value="1"/>
</dbReference>
<dbReference type="InterPro" id="IPR034257">
    <property type="entry name" value="Acinus_RRM"/>
</dbReference>
<dbReference type="GO" id="GO:0008380">
    <property type="term" value="P:RNA splicing"/>
    <property type="evidence" value="ECO:0007669"/>
    <property type="project" value="TreeGrafter"/>
</dbReference>
<dbReference type="GO" id="GO:0003723">
    <property type="term" value="F:RNA binding"/>
    <property type="evidence" value="ECO:0007669"/>
    <property type="project" value="TreeGrafter"/>
</dbReference>
<feature type="region of interest" description="Disordered" evidence="1">
    <location>
        <begin position="608"/>
        <end position="643"/>
    </location>
</feature>
<dbReference type="InterPro" id="IPR003034">
    <property type="entry name" value="SAP_dom"/>
</dbReference>
<dbReference type="SUPFAM" id="SSF68906">
    <property type="entry name" value="SAP domain"/>
    <property type="match status" value="1"/>
</dbReference>
<name>A0A914EEF9_9BILA</name>
<evidence type="ECO:0000313" key="4">
    <source>
        <dbReference type="WBParaSite" id="ACRNAN_scaffold720.g28194.t1"/>
    </source>
</evidence>
<organism evidence="3 4">
    <name type="scientific">Acrobeloides nanus</name>
    <dbReference type="NCBI Taxonomy" id="290746"/>
    <lineage>
        <taxon>Eukaryota</taxon>
        <taxon>Metazoa</taxon>
        <taxon>Ecdysozoa</taxon>
        <taxon>Nematoda</taxon>
        <taxon>Chromadorea</taxon>
        <taxon>Rhabditida</taxon>
        <taxon>Tylenchina</taxon>
        <taxon>Cephalobomorpha</taxon>
        <taxon>Cephaloboidea</taxon>
        <taxon>Cephalobidae</taxon>
        <taxon>Acrobeloides</taxon>
    </lineage>
</organism>
<dbReference type="Gene3D" id="1.10.720.30">
    <property type="entry name" value="SAP domain"/>
    <property type="match status" value="1"/>
</dbReference>
<feature type="region of interest" description="Disordered" evidence="1">
    <location>
        <begin position="83"/>
        <end position="355"/>
    </location>
</feature>
<feature type="domain" description="SAP" evidence="2">
    <location>
        <begin position="13"/>
        <end position="47"/>
    </location>
</feature>
<feature type="region of interest" description="Disordered" evidence="1">
    <location>
        <begin position="533"/>
        <end position="577"/>
    </location>
</feature>
<dbReference type="WBParaSite" id="ACRNAN_scaffold720.g28194.t1">
    <property type="protein sequence ID" value="ACRNAN_scaffold720.g28194.t1"/>
    <property type="gene ID" value="ACRNAN_scaffold720.g28194"/>
</dbReference>
<dbReference type="Gene3D" id="3.30.70.330">
    <property type="match status" value="1"/>
</dbReference>